<dbReference type="Gene3D" id="3.90.180.10">
    <property type="entry name" value="Medium-chain alcohol dehydrogenases, catalytic domain"/>
    <property type="match status" value="1"/>
</dbReference>
<keyword evidence="4" id="KW-1185">Reference proteome</keyword>
<dbReference type="EC" id="2.3.1.41" evidence="3"/>
<comment type="caution">
    <text evidence="3">The sequence shown here is derived from an EMBL/GenBank/DDBJ whole genome shotgun (WGS) entry which is preliminary data.</text>
</comment>
<evidence type="ECO:0000256" key="2">
    <source>
        <dbReference type="ARBA" id="ARBA00023002"/>
    </source>
</evidence>
<keyword evidence="1" id="KW-0521">NADP</keyword>
<evidence type="ECO:0000313" key="3">
    <source>
        <dbReference type="EMBL" id="PRQ30962.1"/>
    </source>
</evidence>
<gene>
    <name evidence="3" type="ORF">RchiOBHm_Chr5g0030291</name>
</gene>
<keyword evidence="3" id="KW-0012">Acyltransferase</keyword>
<dbReference type="PROSITE" id="PS01162">
    <property type="entry name" value="QOR_ZETA_CRYSTAL"/>
    <property type="match status" value="1"/>
</dbReference>
<dbReference type="Proteomes" id="UP000238479">
    <property type="component" value="Chromosome 5"/>
</dbReference>
<keyword evidence="3" id="KW-0808">Transferase</keyword>
<accession>A0A2P6Q9V2</accession>
<dbReference type="AlphaFoldDB" id="A0A2P6Q9V2"/>
<dbReference type="GO" id="GO:0016651">
    <property type="term" value="F:oxidoreductase activity, acting on NAD(P)H"/>
    <property type="evidence" value="ECO:0007669"/>
    <property type="project" value="TreeGrafter"/>
</dbReference>
<dbReference type="GO" id="GO:0070402">
    <property type="term" value="F:NADPH binding"/>
    <property type="evidence" value="ECO:0007669"/>
    <property type="project" value="TreeGrafter"/>
</dbReference>
<dbReference type="PANTHER" id="PTHR48106:SF8">
    <property type="entry name" value="OS02G0805600 PROTEIN"/>
    <property type="match status" value="1"/>
</dbReference>
<dbReference type="GO" id="GO:0008270">
    <property type="term" value="F:zinc ion binding"/>
    <property type="evidence" value="ECO:0007669"/>
    <property type="project" value="InterPro"/>
</dbReference>
<dbReference type="EMBL" id="PDCK01000043">
    <property type="protein sequence ID" value="PRQ30962.1"/>
    <property type="molecule type" value="Genomic_DNA"/>
</dbReference>
<dbReference type="Gramene" id="PRQ30962">
    <property type="protein sequence ID" value="PRQ30962"/>
    <property type="gene ID" value="RchiOBHm_Chr5g0030291"/>
</dbReference>
<sequence>MAAVQEGLVFPIPKSISVEEAASFPQVACSVWAALFTEDMPSSEYWLPAGRNSRLIAGETILVHGGSGGIGSFAIQLAKARGVKVIVTAGNSKFFIYESASSKLFFITAGNSKFLIYELASSKLFFIYVLKDINHDNKVVTS</sequence>
<reference evidence="3 4" key="1">
    <citation type="journal article" date="2018" name="Nat. Genet.">
        <title>The Rosa genome provides new insights in the design of modern roses.</title>
        <authorList>
            <person name="Bendahmane M."/>
        </authorList>
    </citation>
    <scope>NUCLEOTIDE SEQUENCE [LARGE SCALE GENOMIC DNA]</scope>
    <source>
        <strain evidence="4">cv. Old Blush</strain>
    </source>
</reference>
<proteinExistence type="predicted"/>
<dbReference type="GO" id="GO:0004315">
    <property type="term" value="F:3-oxoacyl-[acyl-carrier-protein] synthase activity"/>
    <property type="evidence" value="ECO:0007669"/>
    <property type="project" value="UniProtKB-EC"/>
</dbReference>
<evidence type="ECO:0000313" key="4">
    <source>
        <dbReference type="Proteomes" id="UP000238479"/>
    </source>
</evidence>
<protein>
    <submittedName>
        <fullName evidence="3">Putative beta-ketoacyl-[acyl-carrier-protein] synthase I</fullName>
        <ecNumber evidence="3">2.3.1.41</ecNumber>
    </submittedName>
</protein>
<dbReference type="InterPro" id="IPR036291">
    <property type="entry name" value="NAD(P)-bd_dom_sf"/>
</dbReference>
<name>A0A2P6Q9V2_ROSCH</name>
<dbReference type="STRING" id="74649.A0A2P6Q9V2"/>
<organism evidence="3 4">
    <name type="scientific">Rosa chinensis</name>
    <name type="common">China rose</name>
    <dbReference type="NCBI Taxonomy" id="74649"/>
    <lineage>
        <taxon>Eukaryota</taxon>
        <taxon>Viridiplantae</taxon>
        <taxon>Streptophyta</taxon>
        <taxon>Embryophyta</taxon>
        <taxon>Tracheophyta</taxon>
        <taxon>Spermatophyta</taxon>
        <taxon>Magnoliopsida</taxon>
        <taxon>eudicotyledons</taxon>
        <taxon>Gunneridae</taxon>
        <taxon>Pentapetalae</taxon>
        <taxon>rosids</taxon>
        <taxon>fabids</taxon>
        <taxon>Rosales</taxon>
        <taxon>Rosaceae</taxon>
        <taxon>Rosoideae</taxon>
        <taxon>Rosoideae incertae sedis</taxon>
        <taxon>Rosa</taxon>
    </lineage>
</organism>
<dbReference type="SUPFAM" id="SSF51735">
    <property type="entry name" value="NAD(P)-binding Rossmann-fold domains"/>
    <property type="match status" value="1"/>
</dbReference>
<dbReference type="InterPro" id="IPR002364">
    <property type="entry name" value="Quin_OxRdtase/zeta-crystal_CS"/>
</dbReference>
<dbReference type="PANTHER" id="PTHR48106">
    <property type="entry name" value="QUINONE OXIDOREDUCTASE PIG3-RELATED"/>
    <property type="match status" value="1"/>
</dbReference>
<evidence type="ECO:0000256" key="1">
    <source>
        <dbReference type="ARBA" id="ARBA00022857"/>
    </source>
</evidence>
<keyword evidence="2" id="KW-0560">Oxidoreductase</keyword>